<dbReference type="Gene3D" id="3.30.559.30">
    <property type="entry name" value="Nonribosomal peptide synthetase, condensation domain"/>
    <property type="match status" value="1"/>
</dbReference>
<dbReference type="InterPro" id="IPR009081">
    <property type="entry name" value="PP-bd_ACP"/>
</dbReference>
<reference evidence="18 19" key="2">
    <citation type="submission" date="2018-11" db="EMBL/GenBank/DDBJ databases">
        <authorList>
            <consortium name="Pathogen Informatics"/>
        </authorList>
    </citation>
    <scope>NUCLEOTIDE SEQUENCE [LARGE SCALE GENOMIC DNA]</scope>
</reference>
<evidence type="ECO:0000256" key="5">
    <source>
        <dbReference type="ARBA" id="ARBA00022679"/>
    </source>
</evidence>
<dbReference type="InterPro" id="IPR018201">
    <property type="entry name" value="Ketoacyl_synth_AS"/>
</dbReference>
<dbReference type="Pfam" id="PF16197">
    <property type="entry name" value="KAsynt_C_assoc"/>
    <property type="match status" value="2"/>
</dbReference>
<dbReference type="Pfam" id="PF13913">
    <property type="entry name" value="zf-C2HC_2"/>
    <property type="match status" value="1"/>
</dbReference>
<keyword evidence="5" id="KW-0808">Transferase</keyword>
<dbReference type="GO" id="GO:0006633">
    <property type="term" value="P:fatty acid biosynthetic process"/>
    <property type="evidence" value="ECO:0007669"/>
    <property type="project" value="InterPro"/>
</dbReference>
<keyword evidence="12" id="KW-0175">Coiled coil</keyword>
<feature type="region of interest" description="N-terminal hotdog fold" evidence="10">
    <location>
        <begin position="3195"/>
        <end position="3320"/>
    </location>
</feature>
<dbReference type="InterPro" id="IPR020806">
    <property type="entry name" value="PKS_PP-bd"/>
</dbReference>
<proteinExistence type="predicted"/>
<dbReference type="SMART" id="SM00825">
    <property type="entry name" value="PKS_KS"/>
    <property type="match status" value="3"/>
</dbReference>
<evidence type="ECO:0000256" key="3">
    <source>
        <dbReference type="ARBA" id="ARBA00022450"/>
    </source>
</evidence>
<dbReference type="Pfam" id="PF02801">
    <property type="entry name" value="Ketoacyl-synt_C"/>
    <property type="match status" value="3"/>
</dbReference>
<dbReference type="InterPro" id="IPR014031">
    <property type="entry name" value="Ketoacyl_synth_C"/>
</dbReference>
<dbReference type="PROSITE" id="PS52027">
    <property type="entry name" value="ZF_C2HC_C3H"/>
    <property type="match status" value="1"/>
</dbReference>
<feature type="domain" description="Carrier" evidence="14">
    <location>
        <begin position="2685"/>
        <end position="2762"/>
    </location>
</feature>
<comment type="catalytic activity">
    <reaction evidence="9">
        <text>acetyl-CoA + n malonyl-CoA + 2n NADPH + 2n H(+) = a long-chain fatty acid + (n+1) CoA + n CO2 + 2n NADP(+).</text>
        <dbReference type="EC" id="2.3.1.85"/>
    </reaction>
</comment>
<dbReference type="InterPro" id="IPR050091">
    <property type="entry name" value="PKS_NRPS_Biosynth_Enz"/>
</dbReference>
<dbReference type="Gene3D" id="3.40.366.10">
    <property type="entry name" value="Malonyl-Coenzyme A Acyl Carrier Protein, domain 2"/>
    <property type="match status" value="2"/>
</dbReference>
<dbReference type="InterPro" id="IPR042099">
    <property type="entry name" value="ANL_N_sf"/>
</dbReference>
<dbReference type="Pfam" id="PF00698">
    <property type="entry name" value="Acyl_transf_1"/>
    <property type="match status" value="2"/>
</dbReference>
<dbReference type="Pfam" id="PF00550">
    <property type="entry name" value="PP-binding"/>
    <property type="match status" value="5"/>
</dbReference>
<evidence type="ECO:0000256" key="11">
    <source>
        <dbReference type="PROSITE-ProRule" id="PRU01371"/>
    </source>
</evidence>
<dbReference type="InterPro" id="IPR042104">
    <property type="entry name" value="PKS_dehydratase_sf"/>
</dbReference>
<keyword evidence="8" id="KW-0862">Zinc</keyword>
<feature type="active site" description="Proton acceptor; for dehydratase activity" evidence="10">
    <location>
        <position position="3234"/>
    </location>
</feature>
<dbReference type="InterPro" id="IPR049552">
    <property type="entry name" value="PKS_DH_N"/>
</dbReference>
<dbReference type="InterPro" id="IPR023213">
    <property type="entry name" value="CAT-like_dom_sf"/>
</dbReference>
<feature type="domain" description="Carrier" evidence="14">
    <location>
        <begin position="2084"/>
        <end position="2165"/>
    </location>
</feature>
<dbReference type="SUPFAM" id="SSF52151">
    <property type="entry name" value="FabD/lysophospholipase-like"/>
    <property type="match status" value="2"/>
</dbReference>
<dbReference type="SUPFAM" id="SSF53474">
    <property type="entry name" value="alpha/beta-Hydrolases"/>
    <property type="match status" value="1"/>
</dbReference>
<dbReference type="Gene3D" id="3.30.559.10">
    <property type="entry name" value="Chloramphenicol acetyltransferase-like domain"/>
    <property type="match status" value="1"/>
</dbReference>
<dbReference type="GO" id="GO:0008270">
    <property type="term" value="F:zinc ion binding"/>
    <property type="evidence" value="ECO:0007669"/>
    <property type="project" value="UniProtKB-KW"/>
</dbReference>
<dbReference type="WBParaSite" id="TCNE_0001046901-mRNA-1">
    <property type="protein sequence ID" value="TCNE_0001046901-mRNA-1"/>
    <property type="gene ID" value="TCNE_0001046901"/>
</dbReference>
<keyword evidence="4" id="KW-0597">Phosphoprotein</keyword>
<dbReference type="SUPFAM" id="SSF56801">
    <property type="entry name" value="Acetyl-CoA synthetase-like"/>
    <property type="match status" value="1"/>
</dbReference>
<dbReference type="Proteomes" id="UP000050794">
    <property type="component" value="Unassembled WGS sequence"/>
</dbReference>
<evidence type="ECO:0000256" key="12">
    <source>
        <dbReference type="SAM" id="Coils"/>
    </source>
</evidence>
<feature type="coiled-coil region" evidence="12">
    <location>
        <begin position="533"/>
        <end position="560"/>
    </location>
</feature>
<evidence type="ECO:0000256" key="1">
    <source>
        <dbReference type="ARBA" id="ARBA00012873"/>
    </source>
</evidence>
<dbReference type="EC" id="2.3.1.85" evidence="1"/>
<dbReference type="InterPro" id="IPR032821">
    <property type="entry name" value="PKS_assoc"/>
</dbReference>
<feature type="domain" description="Carrier" evidence="14">
    <location>
        <begin position="6179"/>
        <end position="6254"/>
    </location>
</feature>
<dbReference type="PROSITE" id="PS52004">
    <property type="entry name" value="KS3_2"/>
    <property type="match status" value="3"/>
</dbReference>
<dbReference type="InterPro" id="IPR049900">
    <property type="entry name" value="PKS_mFAS_DH"/>
</dbReference>
<dbReference type="Pfam" id="PF00501">
    <property type="entry name" value="AMP-binding"/>
    <property type="match status" value="1"/>
</dbReference>
<feature type="region of interest" description="Disordered" evidence="13">
    <location>
        <begin position="1022"/>
        <end position="1096"/>
    </location>
</feature>
<evidence type="ECO:0000256" key="2">
    <source>
        <dbReference type="ARBA" id="ARBA00018769"/>
    </source>
</evidence>
<feature type="domain" description="PKS/mFAS DH" evidence="16">
    <location>
        <begin position="3195"/>
        <end position="3467"/>
    </location>
</feature>
<evidence type="ECO:0000259" key="15">
    <source>
        <dbReference type="PROSITE" id="PS52004"/>
    </source>
</evidence>
<evidence type="ECO:0000256" key="9">
    <source>
        <dbReference type="ARBA" id="ARBA00044883"/>
    </source>
</evidence>
<feature type="domain" description="Carrier" evidence="14">
    <location>
        <begin position="7254"/>
        <end position="7329"/>
    </location>
</feature>
<dbReference type="Gene3D" id="3.40.50.1820">
    <property type="entry name" value="alpha/beta hydrolase"/>
    <property type="match status" value="1"/>
</dbReference>
<dbReference type="Gene3D" id="3.10.129.110">
    <property type="entry name" value="Polyketide synthase dehydratase"/>
    <property type="match status" value="2"/>
</dbReference>
<keyword evidence="19" id="KW-1185">Reference proteome</keyword>
<reference evidence="20" key="1">
    <citation type="submission" date="2016-06" db="UniProtKB">
        <authorList>
            <consortium name="WormBaseParasite"/>
        </authorList>
    </citation>
    <scope>IDENTIFICATION</scope>
</reference>
<dbReference type="InterPro" id="IPR029058">
    <property type="entry name" value="AB_hydrolase_fold"/>
</dbReference>
<keyword evidence="3" id="KW-0596">Phosphopantetheine</keyword>
<dbReference type="SUPFAM" id="SSF52777">
    <property type="entry name" value="CoA-dependent acyltransferases"/>
    <property type="match status" value="2"/>
</dbReference>
<feature type="active site" description="Proton donor; for dehydratase activity" evidence="10">
    <location>
        <position position="3382"/>
    </location>
</feature>
<dbReference type="InterPro" id="IPR016035">
    <property type="entry name" value="Acyl_Trfase/lysoPLipase"/>
</dbReference>
<dbReference type="InterPro" id="IPR013968">
    <property type="entry name" value="PKS_KR"/>
</dbReference>
<evidence type="ECO:0000313" key="19">
    <source>
        <dbReference type="Proteomes" id="UP000050794"/>
    </source>
</evidence>
<keyword evidence="7 11" id="KW-0863">Zinc-finger</keyword>
<dbReference type="InterPro" id="IPR036291">
    <property type="entry name" value="NAD(P)-bd_dom_sf"/>
</dbReference>
<dbReference type="GO" id="GO:0044550">
    <property type="term" value="P:secondary metabolite biosynthetic process"/>
    <property type="evidence" value="ECO:0007669"/>
    <property type="project" value="UniProtKB-ARBA"/>
</dbReference>
<dbReference type="GO" id="GO:0004315">
    <property type="term" value="F:3-oxoacyl-[acyl-carrier-protein] synthase activity"/>
    <property type="evidence" value="ECO:0007669"/>
    <property type="project" value="InterPro"/>
</dbReference>
<evidence type="ECO:0000313" key="18">
    <source>
        <dbReference type="EMBL" id="VDM41790.1"/>
    </source>
</evidence>
<feature type="region of interest" description="Disordered" evidence="13">
    <location>
        <begin position="116"/>
        <end position="140"/>
    </location>
</feature>
<dbReference type="PROSITE" id="PS00012">
    <property type="entry name" value="PHOSPHOPANTETHEINE"/>
    <property type="match status" value="3"/>
</dbReference>
<dbReference type="Gene3D" id="3.40.50.12780">
    <property type="entry name" value="N-terminal domain of ligase-like"/>
    <property type="match status" value="1"/>
</dbReference>
<evidence type="ECO:0000256" key="4">
    <source>
        <dbReference type="ARBA" id="ARBA00022553"/>
    </source>
</evidence>
<dbReference type="InterPro" id="IPR016039">
    <property type="entry name" value="Thiolase-like"/>
</dbReference>
<dbReference type="InterPro" id="IPR036736">
    <property type="entry name" value="ACP-like_sf"/>
</dbReference>
<evidence type="ECO:0000256" key="7">
    <source>
        <dbReference type="ARBA" id="ARBA00022771"/>
    </source>
</evidence>
<evidence type="ECO:0000256" key="6">
    <source>
        <dbReference type="ARBA" id="ARBA00022723"/>
    </source>
</evidence>
<dbReference type="GO" id="GO:0031177">
    <property type="term" value="F:phosphopantetheine binding"/>
    <property type="evidence" value="ECO:0007669"/>
    <property type="project" value="InterPro"/>
</dbReference>
<dbReference type="SMART" id="SM00827">
    <property type="entry name" value="PKS_AT"/>
    <property type="match status" value="2"/>
</dbReference>
<evidence type="ECO:0000256" key="13">
    <source>
        <dbReference type="SAM" id="MobiDB-lite"/>
    </source>
</evidence>
<dbReference type="PROSITE" id="PS50075">
    <property type="entry name" value="CARRIER"/>
    <property type="match status" value="5"/>
</dbReference>
<evidence type="ECO:0000256" key="8">
    <source>
        <dbReference type="ARBA" id="ARBA00022833"/>
    </source>
</evidence>
<dbReference type="InterPro" id="IPR000873">
    <property type="entry name" value="AMP-dep_synth/lig_dom"/>
</dbReference>
<dbReference type="InterPro" id="IPR006162">
    <property type="entry name" value="Ppantetheine_attach_site"/>
</dbReference>
<dbReference type="InterPro" id="IPR001227">
    <property type="entry name" value="Ac_transferase_dom_sf"/>
</dbReference>
<dbReference type="Gene3D" id="3.40.50.720">
    <property type="entry name" value="NAD(P)-binding Rossmann-like Domain"/>
    <property type="match status" value="3"/>
</dbReference>
<dbReference type="InterPro" id="IPR045851">
    <property type="entry name" value="AMP-bd_C_sf"/>
</dbReference>
<feature type="domain" description="Carrier" evidence="14">
    <location>
        <begin position="4809"/>
        <end position="4890"/>
    </location>
</feature>
<dbReference type="Gene3D" id="1.10.1200.10">
    <property type="entry name" value="ACP-like"/>
    <property type="match status" value="5"/>
</dbReference>
<dbReference type="Pfam" id="PF14765">
    <property type="entry name" value="PS-DH"/>
    <property type="match status" value="1"/>
</dbReference>
<dbReference type="Pfam" id="PF08659">
    <property type="entry name" value="KR"/>
    <property type="match status" value="3"/>
</dbReference>
<gene>
    <name evidence="18" type="ORF">TCNE_LOCUS10469</name>
</gene>
<dbReference type="PROSITE" id="PS00606">
    <property type="entry name" value="KS3_1"/>
    <property type="match status" value="1"/>
</dbReference>
<keyword evidence="6" id="KW-0479">Metal-binding</keyword>
<feature type="compositionally biased region" description="Basic and acidic residues" evidence="13">
    <location>
        <begin position="1056"/>
        <end position="1086"/>
    </location>
</feature>
<dbReference type="Gene3D" id="3.30.70.250">
    <property type="entry name" value="Malonyl-CoA ACP transacylase, ACP-binding"/>
    <property type="match status" value="1"/>
</dbReference>
<dbReference type="Pfam" id="PF00109">
    <property type="entry name" value="ketoacyl-synt"/>
    <property type="match status" value="3"/>
</dbReference>
<dbReference type="InterPro" id="IPR020841">
    <property type="entry name" value="PKS_Beta-ketoAc_synthase_dom"/>
</dbReference>
<dbReference type="InterPro" id="IPR020845">
    <property type="entry name" value="AMP-binding_CS"/>
</dbReference>
<dbReference type="InterPro" id="IPR014030">
    <property type="entry name" value="Ketoacyl_synth_N"/>
</dbReference>
<feature type="domain" description="C2HC/C3H-type" evidence="17">
    <location>
        <begin position="7611"/>
        <end position="7640"/>
    </location>
</feature>
<dbReference type="EMBL" id="UYWY01020507">
    <property type="protein sequence ID" value="VDM41790.1"/>
    <property type="molecule type" value="Genomic_DNA"/>
</dbReference>
<dbReference type="PROSITE" id="PS52019">
    <property type="entry name" value="PKS_MFAS_DH"/>
    <property type="match status" value="1"/>
</dbReference>
<evidence type="ECO:0000313" key="20">
    <source>
        <dbReference type="WBParaSite" id="TCNE_0001046901-mRNA-1"/>
    </source>
</evidence>
<dbReference type="PROSITE" id="PS00455">
    <property type="entry name" value="AMP_BINDING"/>
    <property type="match status" value="1"/>
</dbReference>
<feature type="domain" description="Ketosynthase family 3 (KS3)" evidence="15">
    <location>
        <begin position="1100"/>
        <end position="1501"/>
    </location>
</feature>
<dbReference type="CDD" id="cd05274">
    <property type="entry name" value="KR_FAS_SDR_x"/>
    <property type="match status" value="1"/>
</dbReference>
<dbReference type="SMART" id="SM00823">
    <property type="entry name" value="PKS_PP"/>
    <property type="match status" value="4"/>
</dbReference>
<dbReference type="Gene3D" id="3.40.47.10">
    <property type="match status" value="3"/>
</dbReference>
<dbReference type="Pfam" id="PF00668">
    <property type="entry name" value="Condensation"/>
    <property type="match status" value="1"/>
</dbReference>
<dbReference type="CDD" id="cd00833">
    <property type="entry name" value="PKS"/>
    <property type="match status" value="3"/>
</dbReference>
<dbReference type="InterPro" id="IPR057326">
    <property type="entry name" value="KR_dom"/>
</dbReference>
<dbReference type="PANTHER" id="PTHR43775:SF51">
    <property type="entry name" value="INACTIVE PHENOLPHTHIOCEROL SYNTHESIS POLYKETIDE SYNTHASE TYPE I PKS1-RELATED"/>
    <property type="match status" value="1"/>
</dbReference>
<dbReference type="SUPFAM" id="SSF51735">
    <property type="entry name" value="NAD(P)-binding Rossmann-fold domains"/>
    <property type="match status" value="3"/>
</dbReference>
<dbReference type="InterPro" id="IPR049899">
    <property type="entry name" value="Znf_C2HC_C3H"/>
</dbReference>
<dbReference type="Gene3D" id="3.30.300.30">
    <property type="match status" value="1"/>
</dbReference>
<protein>
    <recommendedName>
        <fullName evidence="2">Fatty acid synthase</fullName>
        <ecNumber evidence="1">2.3.1.85</ecNumber>
    </recommendedName>
</protein>
<dbReference type="InterPro" id="IPR014043">
    <property type="entry name" value="Acyl_transferase_dom"/>
</dbReference>
<dbReference type="SMART" id="SM00822">
    <property type="entry name" value="PKS_KR"/>
    <property type="match status" value="2"/>
</dbReference>
<organism evidence="19 20">
    <name type="scientific">Toxocara canis</name>
    <name type="common">Canine roundworm</name>
    <dbReference type="NCBI Taxonomy" id="6265"/>
    <lineage>
        <taxon>Eukaryota</taxon>
        <taxon>Metazoa</taxon>
        <taxon>Ecdysozoa</taxon>
        <taxon>Nematoda</taxon>
        <taxon>Chromadorea</taxon>
        <taxon>Rhabditida</taxon>
        <taxon>Spirurina</taxon>
        <taxon>Ascaridomorpha</taxon>
        <taxon>Ascaridoidea</taxon>
        <taxon>Toxocaridae</taxon>
        <taxon>Toxocara</taxon>
    </lineage>
</organism>
<dbReference type="Gene3D" id="3.30.160.60">
    <property type="entry name" value="Classic Zinc Finger"/>
    <property type="match status" value="1"/>
</dbReference>
<dbReference type="GO" id="GO:0004312">
    <property type="term" value="F:fatty acid synthase activity"/>
    <property type="evidence" value="ECO:0007669"/>
    <property type="project" value="UniProtKB-EC"/>
</dbReference>
<name>A0A183UPP9_TOXCA</name>
<dbReference type="Pfam" id="PF21089">
    <property type="entry name" value="PKS_DH_N"/>
    <property type="match status" value="1"/>
</dbReference>
<evidence type="ECO:0000259" key="17">
    <source>
        <dbReference type="PROSITE" id="PS52027"/>
    </source>
</evidence>
<evidence type="ECO:0000259" key="16">
    <source>
        <dbReference type="PROSITE" id="PS52019"/>
    </source>
</evidence>
<feature type="domain" description="Ketosynthase family 3 (KS3)" evidence="15">
    <location>
        <begin position="4907"/>
        <end position="5314"/>
    </location>
</feature>
<dbReference type="InterPro" id="IPR001242">
    <property type="entry name" value="Condensation_dom"/>
</dbReference>
<sequence>MAISTCSQPGFFIVFIFELIKPTATNQKRFLCRICSCHSKDDHDVRREIQPDRTTTLLNHPLRDIRCHSTLALNSGNRAVLLKADAEVPPLIHIDELYADNLSTLLLTIARSRSGSGVSCSQASCPDARDASNQEESSGIGLRTTENNEISDTLIPSSSIVLQPVQPPIGSAIVLLSADSYEALISKIEEVKEYLMQTDELLYDVAIQANSESESARWRVATSGTNRRRLVYSLTLALSRIATVSSGVYPNLIATFQSIKRIDARLVIYKNLYRKYFAFSEIIDKCDFLAQKHGVYGLKSMILDGCDLSSSNCSIMQRLYDCALSIALYRLWMMAGIKLNTIYASERVKQNAAAALGKASIEDAIRVAVRGGNFHPTCSSKFHEFFNECNNANSRCDLMAVEKLMQSFSEDRNQVELIEGNWNSESIGSDDPFCLSLNGQALSNVSVDGLENFESNLCRLFEAGSNVNLYDLLDQHRQSSKVRTLSERGDRSQNDFECDDTNSADLNMNISKKQSNVYDDEDLYLLPISATSEKSLKRAIKSVEKNLNEASETIASVAKRLQLQQHHHQYRRAFVVKDDRDEAIKQLGKSNECRLIHSARRLNVIIGSELPQFNTEAFCRMSAVFNDSFIRCCEAFKIQADPNGHSQLYQASASYALCKLLLKMGHHNGGVLSAGNDVLVCCAALEILPLEEACNLYKATLNECPDDVLEKLNKIVLKKSEIPLKDINGRSLDTVSSIFETIQYSTAERTAFKRAQKVTYGAPSKYPFFFTVASSRDFLVFLGQLYEEGADLQWWALERPPEQNPPVIFKVTDERILLRVKRTNDYDTDETDVKLFDDNRICLICSAARLHHRDSTLNDLKNEQGMPKNSIRTTAKDFYKIMASYGYQHKCAFLSVIEVLCSQRKGIVRLKRTDRLDVLLDGALQSIVYSHHQESSNHKHMLVPYHIDRISIFQETMTVDSEAIANFQYTFSGKHLSACLTLRAKNSFVLLEGVIFVAANFVTANVKDELCGNCSQRHDIFSQSNDINGNAEGGSNEDENLEPRKRSQNDINLQGRQDDLNPRRRQDDVDLRGRQDDVNLRGRQDDINLQGGQDSAETAQERIAVTSFACRLPSNVHDLAEFWDALKIGKNVSKRIPCDRIGTRDRLLRGDYGNCVEKANFLSDDIAEFEPEFFGISKSEAEKMDPQQRILLECVYECMENAGLKSLEDTGMFIGVMGAEYADTFDRHDDVIAMLGSSASVLSGRLSYVFGSNAPSMTIDTACSSSLVALNTAIGAIHQNQCRKAVVAGVNLMLTEQGFGQRANGRMLSEDGLCKAFDARADGYGRADGCVVLLVEQVDTTSLNDKQVYAVVDVNAVNHDGRSISLTAPNGLSQQELIMTCLGRIRDGSAPTYWEVHGTGTLLGDAIEMKTLNDTLEDVILGSAKTHIGHTEASAGASALLKVALQMRHGYTPVHNHFMVSKNFIANRLRLPVIGEEWGGERAGISSFGVSGTNAVAILSKHSHRTVQQQQRQRCRLYHIYPISSKSERSLKKLLALTEQLLNESSKPVMYLCSMAALNRLHHRYRCVILLKRNKIRKKLNETKPVKQNLRFGINFESNEGWNLAAVIQLLSTYAKYRERFLQVQQQLNVLPEAKSFKSMQNKPNNFHLIHQCALSLFLNDLGVEISMLRIDNDYSLIAAYLFRKILEYELEDPSVHISDVHKKSATTKLLYVKTGPISESLSRILDIKLCFDQQFELSSVHEWIVLDHLTMPRGEMAFEEMIARLFIAGVNIRWENFYEHMRYENILPNYRFDKQKYWHCERAEPFDHPLLGSVIDHSPTEIVFQNQITSSNNPYLFNFFINGKSYLPYGACVEIILIAAKQLFSENFKNFRHSIVSMSFKVHAIPEKFWMTTKVTKNSTNECVVELTFAHRRISSANVRLLPTIHRRTNNDINTAPTVPIPKFYDELKTRGLQFTNHLQVITKRSVNGTAFRLTCCQKYAKYMLFDAMFHLLCFRDQVNAEHLQTSDRFIKQEIFEVDNLSDSFFIQMNGAEIMAYSSEGTLLSSILAIEQTDPNWITASKIASNISTNSPTKEENVKPTADEDDLLLSKIRAAVDEILSNGTKVNESQFTTGFTDLGFDSLMITDLANRLRQKYFPDLHISTVDIFNYPNIVELTKLVRSRLTSRNVIVETKTQKPESLSGQPNPVINISELPIKDSGIHSEIIGLSEPSSNDTSSSTTEEDRIFVQSYFPVALENSHFLISLCDYHHGKRNAIIIDEKRIGNSSYDKTTNTWTTEMTDSIGIQKALEHLIDDQNEVSIQFDFHSKFPLDAMTTILLAFSAFVLKAPQTFTILSQPGTGQANAFAIGFSKSLAAENYPKIKFLWNFHIERLNIANYFHGTINTTEKQQPENWLITGGLSGIGWQMAQWLVKNRNIDHMLLLGRRSLKESKHNLLDTMRQQAEVLTVSIDISSRTQMKRFFKKLKFQLTGIIHSAGATSDALASRQTREMFDKATAAKCIGLRLISKMCDHYGHHLKYFIVNSSVSAILGNRGQCNYSAANALADEFMRERRSRGLTATTINWGNWLETGMALPVNEQLRQVGFNGITIASAMRFLNFAIETSPQQVIVADLNIDRVIQYRPELAIVFENFCNKNISQSRSVFKNDELSNEDDDESYSCACHTIVKTSTDPTTNSNDFSDVSNSELMILKSIVDAVEMICETKISTDDYDTGFMDLGLDSLKAYRFISELQEKLKCDLNILLVFENPTINRLNEKLKMIKAERQNKHCEDRKMKQKRTKDFFMLSEGISTATNYYGLNIYGRSKKEIREKAFTLAERLAYSMEEISSIIRSERIRIEDEGILQSAYGKNRIQLIRNVLAESVTVKKKSVNPVLCFIFTGQGSQTWNMGRQLYQTFPFFRETFFMTLSLAQTYMLPNHSNLSDVLYEWNMRELLFETIYAQPIIFCFCYSLAKLLIHFGLKPDFFVGHSVSELVAYALSGMIELSDAIRIVVERGRALAALNGKGRMIVVNSKVAKKLKRLAKLDVAAENGPHQTILVGNNSAIDRCIQIANKNGYTTTILDSRYAFHSSLIDCNQLNRLESVCKRVVYKQLNRSCVASNLSGKLTRQVTAKEIIQQTRSTVNFYGCIKSLYEAGTNTWLEIGPYETLSTLIRGMVNGHSHTVLSSLKPKELEVESLIKTLIELEKVGLNIDWSKVYAIERNEEVLRNQRKYEKLIKDVFMEEDRRLDGLDQHQLNGIPLIPAAFSIFLFACAASEQKTSEGTRIYNVTLKTVVLRKPLNSLYEQELKLKRNELEMFILADGLTYSECKCSDHMESLTQLTIDDCFERNAHYLDHIGFYERLRQKGLQYGPRLNVVHQIRRTQSRVVAELFNVGSAFVLIDGALQVLAAAVFEEENPHVYIPFEIEFVWISCNETALSGPLKTVGQINERNERFIGGDVDVYDQNERLICSLRSVTAIAKAATNVNTRGTSRHNRRRNAIAVTEKADLATMNTLCKHGKRSSSKKRLTKKERSDQCTSTFNKMSYPTSIYAAKLKPSFLMDEPAIGVVGYAGQFAGLCDDTETLWNTLKTSTQITVASRRSTPRVTPGKVNLLSRRIEYFDAEFFGISPAEAPFIDPQQRLLLEMTQRTLENACLSQLPTNTGVFIAISSSDFAQKAYAEIAEASAYFAAGTNNSTLAGRIAYWLNISGAAITIDTACSSFATALVAACDSIRAGHCEMALVGAVNIILNAQSTSVLQRAQMLSPKGMCKVFDADADGYVRSEGVGMVLIRKLLPNERFDGVQISTYAMGHNGRSAGITVPNGQRQRELMLSVIRQANAEKICFIEAHATGTRIGDSIEVRAIGDVFETVGLDSDMRLRSSKSQLGHCEAAAGMASFLSTIMSMENNYVIPNSHFRIRNKALARDHISKAPIVLSIGEDLDYTQSVLMNCFGFSGSNVSLLLSRSQSLTLEEGVRRNVDLKFEPHIVVLSARNPQSLLKMKSNFANYIIETDEPLGSICACLQQSRTHNRFRTAAILRNHRQKLEFIENETNRKWNSIAFCFSERPICMEDVLNLCENIAKFNEIFDRVSAQYSRSTIRNRVLKEFDVTIQFNAKLSILIFFIEIGVCPSMICARNDLDRIVAEVLLRKAKVSERYWTGTTSTTNPENHCERKMNPLNLNSKAIISELLPRDNFDCVIDLNRLSIENDNSTLLAASKRLAFVVASLFVHGVDIKWENLNGLTDYKCRLPPYPFHEVRLWPFRNPEPSELPEANGDSLSKNLEPADLAAERTEVKSLERSILDERSNFKDKTGWLSNISATKASKIHGGTNKQNDRAACAPVETPLNMVLSKWLYDICYIRCPLRLTSSSVKFIAVNSAKCQQIFPRNCISSLNTINNHDFTLMMSKHIQEYKCNTVVYGWSQADCEENMKNNAIQQSMTVLRIWQILDEIVRKNFISNASLTVHVLISYSTIENVEAYSTGCIALLRSLAAERSTIDFRYIQIDQLDDRFLMELSSQDSLNEVVLYNNKQRYVQRLRRLDIREGNGSTNMVPINRLIVTGGFGGIGRTIIKELKPKLAIILSRQTKSDRLIEELQKQCHETTQIKMVKGDCCKKEDVQKLFSEFAPVDMVFHCAGHVENAMMENMNEQKLERVLNAKVSGTLNLLHFCEQYNVNKIIAFSSAAAILGSAGQSNYALANEMMDRLLVPIRNSLTLSWGPWSAVGMLAGDEKKFIRKQIKANGWKFLSPDEAVKVLMAVLNKSGHITVMDADFETIVKRHRYLRKFFDLILNENDVQEIDNTLEIDNIRRCEELSEETNEILETDRIPQQSRLPTFQKGFIKNLLKDVIKQVSDIDNIESDVGFMSVGIDSLMIAQMKEILRRELNVDLPTTVFYDRCTVDTLTSYIEEKINERKEAWNTTCMVKDDSEQIAIIGYSGAFSGATTVEEFWQNLLAGKESITFVNSLNEIEASGDAMEAKFVHAGGIIPDVDKFDHHFWRISQSDAAYLDPQIRKFLEHSYFALEKSGLVNKRESLRIGVVAAAEPSTYGCMGLTHPEGTIERLFAINQKDFLASWTSHSLNLRGPSFGVYSACSSGLLAVVQAVELLRSGQCDVVLAGAASLVLPDALGHYYQPGMIYSVDGHCRPFDERSGGTVRGSAVGVVVLRLLSKAVRDNNPILAVIDGYAVNNDGKLKSSFTAPSISGQTECLKMAVLSSGSDDVEYVECHGTGTEIGDSIELTAMSNAYSRKLYIGSVKANIGHGFAGAGLAGLLKICKIAETKTIPMQINFNRFNEVHPEAKFVVPKTNLHIDQEHFHVAVSSFGIGGTNVHLILGNGLTRKSPVAHETQFHLLPISAKTKTSCIALCRAIAEYLDSESDLSAVAFTLQNHREHFPYRVTIVAETIDDAKRQLIEVDDTFEADQLTSDNIAYFFAPQGVQYARMGEISLKGAPIFRETIGHCCDIASKELGVNFWDVLYPRDSGYSKNSGRRENYENCTDAHDTDRTKQQCFAQCALLSLCCSIVAQLCEWGVECSTMVGHSLGEYSAAVYAKVFSLEDAIRILSFRSHLIAKTKNAKMLAIRDCRIELPNGIEISAILDQHFKCVVGGAENIEKFKQLLAKQNIEYRELATEYGFHSSFMDEIVEDFAKFLRNFTYQTPTKIILSNINGKPIVHYDEQYMINHMRQPVRLDKCIANLPPSVKVIIEIGPSGILQNLLKVSGSPITVIETVPPRSEKDRHKVHLLNVVGKLWSLGYKIRWNNIVSSCGHFDPHLPNYQFDKIINPAQEIGYQELANHLRMLRFQCSLVVHAWNVANDFENLSVDQKLEQSFYSVLWIKRYFSDCCNGALNIIAVVDDSAPAEVFTILGPIRELHTTKPLSYGICLSVSCDADLCSLIHQLHFSSWKPEFCYVRYDGNKLQEMNFCEIVVSNNDYLLHDGDVVVVLGGCGSVGQAFVRFFCKKPKSLTVILASRIATQRCEESKIARTLQKLTFGGQHQFVAYDVDLGNAKEMNKFIKQLLQKYSHIDLIVHAAGQATTTRLEKTREDVETVFASKIYGTRNLLSALDNNNCRVGGLIMTSSLSAILGIHGSEDYAAANIFLDEISNRSFCSIDKLISIEWCAWKSSTMIAGYTSNSYDEIAQLIKTNSLSDHECERLFFDALQHTGCMAISTANPIVIVKEIERIQKRHSVVVDSEIVSQPIAVSTIENITTKIWEECLGVKNISLQDNFFQLGGHSLNALQITWQINKRLGFASTVNDLFKYPILGDFLAILQNKRKENSSEICIPVANKLQRLKLTFAQENMFLLRNLHEETLYNIVFSIQFEGNVNLKVLRFALLAVTAKQTSLRSVFNVADDGYWQECYSLTESYQNIDWSCQHSSNLESLIRSEMSFVFPLEQIPFRIIAVETGFSECCVIISQHHIVTDGWSMSIFAKELSDFYQNFLDSSLQMPRPISPLRLHLVDYAVWQRNEQNLMNFERDVGLACSRLKTSKATQLLKDRRSDSASVTSSSCYCFYLPSSLKRCLSEWTASFKTTEYVLMLTAFVCTIRKFSDDFENDDIVIGSAVSGRPYEELNSIIGYFLNNIIIKIERITANIRPRDVIGVVEEALNEARNFEHSPFYRIVAELGSERSQSENPLFKIYFNYRHELEFPVVEIPGIKTTVCQLTSNRVFDFSCTIDETPKGLKVTFDYNSTVYFSETIIELAKQYIRCIAELGEKKISIPRNLRSLVLHQDTTPNYPMKEHVSELGKEEVSILRNLYTSVSHQDIPRSCTIASILLNQSCICNSRIAIEDEKSSETYETLIRKASWLAFAIKQKHLQQQGEPLRADCIVPICIDANRALIPIVAVIIAGAAFAPLDPQNSPQWNAQLLGNMKPSFVISNMVKFENYSTLNPEDVDLPSHPIHCVVQSSPESLVYLIHTSGSTGAPKGVCIAHQNLMHFIRFASVQIGARPGFRIYHSVNTVFDVSCMNIFTVFSNASTLITSGSRLNAASEIVEKRASFAFLTSALFSRLDNIQQSQLSVTVEKLFVGGETPSSQTLEECIQNGIRIWQIYGPTETTIWSLTNRCTVNEGCEPGRIIGIPMGNQHALLVDKHGQELCGGQLAELAITGDGVARGYLNTSSTKFHENIHRTPEDRVLNRNERMYQTGDLVKKIGSKLLFMGRLDSQLKIRGFRIESIEIEAAIRRFDPEIKNVCVMKRDDHSVLIAVIEKCCIDEEKLCEFLREILPYYMIPQIIVTLDKIPLNLNGKIDRHWLNQLIGEKLAIESEKFKLRNHMEMTTTESMIAQIWTEILQRSHFLKSDNYFTCGGHSLSALTLCNRIREVFDARLKPTEIFTYPTIELLAKFVEKKIAVDDQATQAIVTLRESPDSCRNLYVVHAIAGSIFPYYGILSAIPKRFNVFAIEYRTDYASRTLVDLAHFYVRQVSSIQKIIFKLYVTVVVTDFHNGNFLDKFQINKHRKSAPAYLMGHSLGGILAREMARIMQLQSAQYSTSFVVMLDSWSAGTENLQIDAVQEYLEVKRLTNSAYLILTQGNCHSAICFLCSLFSGNNSKAIITLWTNGWHRYSTKPIEVYLVDGDHDSMMKNQNVYFLGKVFAHIFECLIRVYNCITYFSSKVYNCIAYFSASLPSEGEKTYPCGICGRQFVKASLEKHEPVCKKMSKSRRKVFDSGKQRATGSDVTINDVRNAQREREKLGGTFPRPQTSWREKHETFVNAVSASRQVDYALKTGTPLPPPPKTSVPKGGLYTYSRTLNQKNFF</sequence>
<dbReference type="InterPro" id="IPR049551">
    <property type="entry name" value="PKS_DH_C"/>
</dbReference>
<dbReference type="SUPFAM" id="SSF47336">
    <property type="entry name" value="ACP-like"/>
    <property type="match status" value="4"/>
</dbReference>
<feature type="region of interest" description="C-terminal hotdog fold" evidence="10">
    <location>
        <begin position="3331"/>
        <end position="3467"/>
    </location>
</feature>
<dbReference type="PANTHER" id="PTHR43775">
    <property type="entry name" value="FATTY ACID SYNTHASE"/>
    <property type="match status" value="1"/>
</dbReference>
<dbReference type="Gene3D" id="3.30.70.3290">
    <property type="match status" value="4"/>
</dbReference>
<dbReference type="SUPFAM" id="SSF53901">
    <property type="entry name" value="Thiolase-like"/>
    <property type="match status" value="3"/>
</dbReference>
<evidence type="ECO:0000259" key="14">
    <source>
        <dbReference type="PROSITE" id="PS50075"/>
    </source>
</evidence>
<feature type="domain" description="Ketosynthase family 3 (KS3)" evidence="15">
    <location>
        <begin position="3543"/>
        <end position="3945"/>
    </location>
</feature>
<accession>A0A183UPP9</accession>
<evidence type="ECO:0000256" key="10">
    <source>
        <dbReference type="PROSITE-ProRule" id="PRU01363"/>
    </source>
</evidence>